<dbReference type="Gene3D" id="3.30.70.260">
    <property type="match status" value="1"/>
</dbReference>
<dbReference type="EC" id="4.2.1.51" evidence="2 10"/>
<evidence type="ECO:0000313" key="13">
    <source>
        <dbReference type="EMBL" id="KEK17758.1"/>
    </source>
</evidence>
<dbReference type="CDD" id="cd13633">
    <property type="entry name" value="PBP2_Sa-PDT_like"/>
    <property type="match status" value="1"/>
</dbReference>
<dbReference type="OrthoDB" id="9802281at2"/>
<evidence type="ECO:0000256" key="5">
    <source>
        <dbReference type="ARBA" id="ARBA00023141"/>
    </source>
</evidence>
<evidence type="ECO:0000259" key="12">
    <source>
        <dbReference type="PROSITE" id="PS51671"/>
    </source>
</evidence>
<evidence type="ECO:0000256" key="4">
    <source>
        <dbReference type="ARBA" id="ARBA00022605"/>
    </source>
</evidence>
<keyword evidence="5 10" id="KW-0057">Aromatic amino acid biosynthesis</keyword>
<dbReference type="Proteomes" id="UP000027822">
    <property type="component" value="Unassembled WGS sequence"/>
</dbReference>
<reference evidence="13 14" key="1">
    <citation type="submission" date="2014-06" db="EMBL/GenBank/DDBJ databases">
        <title>Draft genome sequence of Bacillus manliponensis JCM 15802 (MCCC 1A00708).</title>
        <authorList>
            <person name="Lai Q."/>
            <person name="Liu Y."/>
            <person name="Shao Z."/>
        </authorList>
    </citation>
    <scope>NUCLEOTIDE SEQUENCE [LARGE SCALE GENOMIC DNA]</scope>
    <source>
        <strain evidence="13 14">JCM 15802</strain>
    </source>
</reference>
<dbReference type="STRING" id="574376.BAMA_11030"/>
<dbReference type="SUPFAM" id="SSF55021">
    <property type="entry name" value="ACT-like"/>
    <property type="match status" value="1"/>
</dbReference>
<dbReference type="PANTHER" id="PTHR21022">
    <property type="entry name" value="PREPHENATE DEHYDRATASE P PROTEIN"/>
    <property type="match status" value="1"/>
</dbReference>
<evidence type="ECO:0000256" key="1">
    <source>
        <dbReference type="ARBA" id="ARBA00004741"/>
    </source>
</evidence>
<comment type="caution">
    <text evidence="13">The sequence shown here is derived from an EMBL/GenBank/DDBJ whole genome shotgun (WGS) entry which is preliminary data.</text>
</comment>
<evidence type="ECO:0000259" key="11">
    <source>
        <dbReference type="PROSITE" id="PS51171"/>
    </source>
</evidence>
<dbReference type="PROSITE" id="PS00858">
    <property type="entry name" value="PREPHENATE_DEHYDR_2"/>
    <property type="match status" value="1"/>
</dbReference>
<dbReference type="CDD" id="cd04905">
    <property type="entry name" value="ACT_CM-PDT"/>
    <property type="match status" value="1"/>
</dbReference>
<dbReference type="SUPFAM" id="SSF53850">
    <property type="entry name" value="Periplasmic binding protein-like II"/>
    <property type="match status" value="1"/>
</dbReference>
<evidence type="ECO:0000256" key="2">
    <source>
        <dbReference type="ARBA" id="ARBA00013147"/>
    </source>
</evidence>
<dbReference type="InterPro" id="IPR002912">
    <property type="entry name" value="ACT_dom"/>
</dbReference>
<evidence type="ECO:0000256" key="8">
    <source>
        <dbReference type="ARBA" id="ARBA00047848"/>
    </source>
</evidence>
<evidence type="ECO:0000256" key="7">
    <source>
        <dbReference type="ARBA" id="ARBA00023239"/>
    </source>
</evidence>
<comment type="catalytic activity">
    <reaction evidence="8 10">
        <text>prephenate + H(+) = 3-phenylpyruvate + CO2 + H2O</text>
        <dbReference type="Rhea" id="RHEA:21648"/>
        <dbReference type="ChEBI" id="CHEBI:15377"/>
        <dbReference type="ChEBI" id="CHEBI:15378"/>
        <dbReference type="ChEBI" id="CHEBI:16526"/>
        <dbReference type="ChEBI" id="CHEBI:18005"/>
        <dbReference type="ChEBI" id="CHEBI:29934"/>
        <dbReference type="EC" id="4.2.1.51"/>
    </reaction>
</comment>
<dbReference type="InterPro" id="IPR001086">
    <property type="entry name" value="Preph_deHydtase"/>
</dbReference>
<sequence>MRVGYLGPEATFTNVAVRRFFIEGEHIPYRTIPECIDAAARGEVDFAVVPLENAIEGSVNITIDYIVHEKTLPIVGEITVPVQQHLLVHPEHENGWREVESVYSHPHAIAQCHKFLYENVKGAKLYDMTSTSAAAQFVKENSDKKIAAIANEAAAQKYGLSIVQRDIHTHKNNHTRFLVLHKNRYVKLPKNGEYRGDKTTLMVTLPSDYAGALYQVLAAFAWRKLNLSKIESRPMKTGLGNYFFLIDVEQEYDDVLIPGVMMELEALGVSVKVLGSYSAYWV</sequence>
<comment type="pathway">
    <text evidence="1 10">Amino-acid biosynthesis; L-phenylalanine biosynthesis; phenylpyruvate from prephenate: step 1/1.</text>
</comment>
<feature type="site" description="Essential for prephenate dehydratase activity" evidence="9">
    <location>
        <position position="175"/>
    </location>
</feature>
<dbReference type="GO" id="GO:0009094">
    <property type="term" value="P:L-phenylalanine biosynthetic process"/>
    <property type="evidence" value="ECO:0007669"/>
    <property type="project" value="UniProtKB-UniPathway"/>
</dbReference>
<dbReference type="NCBIfam" id="NF008865">
    <property type="entry name" value="PRK11898.1"/>
    <property type="match status" value="1"/>
</dbReference>
<name>A0A073K644_9BACI</name>
<dbReference type="Gene3D" id="3.40.190.10">
    <property type="entry name" value="Periplasmic binding protein-like II"/>
    <property type="match status" value="2"/>
</dbReference>
<keyword evidence="6 10" id="KW-0584">Phenylalanine biosynthesis</keyword>
<dbReference type="FunFam" id="3.40.190.10:FF:000064">
    <property type="entry name" value="Prephenate dehydratase"/>
    <property type="match status" value="1"/>
</dbReference>
<gene>
    <name evidence="10" type="primary">pheA</name>
    <name evidence="13" type="ORF">BAMA_11030</name>
</gene>
<dbReference type="InterPro" id="IPR045865">
    <property type="entry name" value="ACT-like_dom_sf"/>
</dbReference>
<dbReference type="RefSeq" id="WP_034642458.1">
    <property type="nucleotide sequence ID" value="NZ_CBCSJC010000005.1"/>
</dbReference>
<feature type="domain" description="ACT" evidence="12">
    <location>
        <begin position="201"/>
        <end position="278"/>
    </location>
</feature>
<dbReference type="PIRSF" id="PIRSF001500">
    <property type="entry name" value="Chor_mut_pdt_Ppr"/>
    <property type="match status" value="1"/>
</dbReference>
<proteinExistence type="predicted"/>
<keyword evidence="14" id="KW-1185">Reference proteome</keyword>
<dbReference type="PROSITE" id="PS51671">
    <property type="entry name" value="ACT"/>
    <property type="match status" value="1"/>
</dbReference>
<evidence type="ECO:0000256" key="3">
    <source>
        <dbReference type="ARBA" id="ARBA00021872"/>
    </source>
</evidence>
<dbReference type="PANTHER" id="PTHR21022:SF19">
    <property type="entry name" value="PREPHENATE DEHYDRATASE-RELATED"/>
    <property type="match status" value="1"/>
</dbReference>
<evidence type="ECO:0000256" key="9">
    <source>
        <dbReference type="PIRSR" id="PIRSR001500-2"/>
    </source>
</evidence>
<feature type="domain" description="Prephenate dehydratase" evidence="11">
    <location>
        <begin position="2"/>
        <end position="182"/>
    </location>
</feature>
<dbReference type="InterPro" id="IPR018528">
    <property type="entry name" value="Preph_deHydtase_CS"/>
</dbReference>
<dbReference type="FunFam" id="3.40.190.10:FF:000034">
    <property type="entry name" value="Chorismate mutase/prephenate dehydratase"/>
    <property type="match status" value="1"/>
</dbReference>
<evidence type="ECO:0000313" key="14">
    <source>
        <dbReference type="Proteomes" id="UP000027822"/>
    </source>
</evidence>
<dbReference type="FunFam" id="3.30.70.260:FF:000012">
    <property type="entry name" value="Prephenate dehydratase"/>
    <property type="match status" value="1"/>
</dbReference>
<protein>
    <recommendedName>
        <fullName evidence="3 10">Prephenate dehydratase</fullName>
        <shortName evidence="10">PDT</shortName>
        <ecNumber evidence="2 10">4.2.1.51</ecNumber>
    </recommendedName>
</protein>
<keyword evidence="4 10" id="KW-0028">Amino-acid biosynthesis</keyword>
<dbReference type="GO" id="GO:0005737">
    <property type="term" value="C:cytoplasm"/>
    <property type="evidence" value="ECO:0007669"/>
    <property type="project" value="TreeGrafter"/>
</dbReference>
<keyword evidence="7 10" id="KW-0456">Lyase</keyword>
<dbReference type="AlphaFoldDB" id="A0A073K644"/>
<dbReference type="PROSITE" id="PS51171">
    <property type="entry name" value="PREPHENATE_DEHYDR_3"/>
    <property type="match status" value="1"/>
</dbReference>
<dbReference type="InterPro" id="IPR008242">
    <property type="entry name" value="Chor_mutase/pphenate_deHydtase"/>
</dbReference>
<dbReference type="eggNOG" id="COG0077">
    <property type="taxonomic scope" value="Bacteria"/>
</dbReference>
<dbReference type="UniPathway" id="UPA00121">
    <property type="reaction ID" value="UER00345"/>
</dbReference>
<dbReference type="GO" id="GO:0004664">
    <property type="term" value="F:prephenate dehydratase activity"/>
    <property type="evidence" value="ECO:0007669"/>
    <property type="project" value="UniProtKB-UniRule"/>
</dbReference>
<evidence type="ECO:0000256" key="6">
    <source>
        <dbReference type="ARBA" id="ARBA00023222"/>
    </source>
</evidence>
<dbReference type="Pfam" id="PF00800">
    <property type="entry name" value="PDT"/>
    <property type="match status" value="1"/>
</dbReference>
<dbReference type="EMBL" id="JOTN01000022">
    <property type="protein sequence ID" value="KEK17758.1"/>
    <property type="molecule type" value="Genomic_DNA"/>
</dbReference>
<evidence type="ECO:0000256" key="10">
    <source>
        <dbReference type="RuleBase" id="RU361254"/>
    </source>
</evidence>
<organism evidence="13 14">
    <name type="scientific">Bacillus manliponensis</name>
    <dbReference type="NCBI Taxonomy" id="574376"/>
    <lineage>
        <taxon>Bacteria</taxon>
        <taxon>Bacillati</taxon>
        <taxon>Bacillota</taxon>
        <taxon>Bacilli</taxon>
        <taxon>Bacillales</taxon>
        <taxon>Bacillaceae</taxon>
        <taxon>Bacillus</taxon>
        <taxon>Bacillus cereus group</taxon>
    </lineage>
</organism>
<accession>A0A073K644</accession>